<feature type="compositionally biased region" description="Basic and acidic residues" evidence="1">
    <location>
        <begin position="162"/>
        <end position="171"/>
    </location>
</feature>
<sequence length="240" mass="25294">MSSPKQSSAEKKNKIRETCRRGPENGFPFIVDEVFRQRGPISIPDPVVRKGPRPAGPHRAIKTSAAESESNSVRIGETAERSTSNPVSSTQAPANNPSAVSTDESKPSSSYSSFPETMHGQRQTEDSSMTFKPASEPAASSTTMPGTYAESEDGGVGLPEDTTSRNKHETAYKVATVTGSGGSSSGNHEDVPKDNGGDEGRGQHNITASMTGTRDVAGGGDELGRIFARLAAINRSRRGD</sequence>
<organism evidence="2 3">
    <name type="scientific">Aureobasidium pullulans</name>
    <name type="common">Black yeast</name>
    <name type="synonym">Pullularia pullulans</name>
    <dbReference type="NCBI Taxonomy" id="5580"/>
    <lineage>
        <taxon>Eukaryota</taxon>
        <taxon>Fungi</taxon>
        <taxon>Dikarya</taxon>
        <taxon>Ascomycota</taxon>
        <taxon>Pezizomycotina</taxon>
        <taxon>Dothideomycetes</taxon>
        <taxon>Dothideomycetidae</taxon>
        <taxon>Dothideales</taxon>
        <taxon>Saccotheciaceae</taxon>
        <taxon>Aureobasidium</taxon>
    </lineage>
</organism>
<evidence type="ECO:0000256" key="1">
    <source>
        <dbReference type="SAM" id="MobiDB-lite"/>
    </source>
</evidence>
<proteinExistence type="predicted"/>
<feature type="compositionally biased region" description="Polar residues" evidence="1">
    <location>
        <begin position="81"/>
        <end position="100"/>
    </location>
</feature>
<keyword evidence="3" id="KW-1185">Reference proteome</keyword>
<gene>
    <name evidence="2" type="ORF">QM012_003751</name>
</gene>
<evidence type="ECO:0000313" key="2">
    <source>
        <dbReference type="EMBL" id="KAK6000505.1"/>
    </source>
</evidence>
<feature type="region of interest" description="Disordered" evidence="1">
    <location>
        <begin position="1"/>
        <end position="220"/>
    </location>
</feature>
<feature type="compositionally biased region" description="Basic and acidic residues" evidence="1">
    <location>
        <begin position="187"/>
        <end position="202"/>
    </location>
</feature>
<dbReference type="EMBL" id="JASGXD010000017">
    <property type="protein sequence ID" value="KAK6000505.1"/>
    <property type="molecule type" value="Genomic_DNA"/>
</dbReference>
<evidence type="ECO:0000313" key="3">
    <source>
        <dbReference type="Proteomes" id="UP001341245"/>
    </source>
</evidence>
<name>A0ABR0T8Z6_AURPU</name>
<evidence type="ECO:0008006" key="4">
    <source>
        <dbReference type="Google" id="ProtNLM"/>
    </source>
</evidence>
<accession>A0ABR0T8Z6</accession>
<comment type="caution">
    <text evidence="2">The sequence shown here is derived from an EMBL/GenBank/DDBJ whole genome shotgun (WGS) entry which is preliminary data.</text>
</comment>
<reference evidence="2 3" key="1">
    <citation type="submission" date="2023-11" db="EMBL/GenBank/DDBJ databases">
        <title>Draft genome sequence and annotation of the polyextremotolerant black yeast-like fungus Aureobasidium pullulans NRRL 62042.</title>
        <authorList>
            <person name="Dielentheis-Frenken M.R.E."/>
            <person name="Wibberg D."/>
            <person name="Blank L.M."/>
            <person name="Tiso T."/>
        </authorList>
    </citation>
    <scope>NUCLEOTIDE SEQUENCE [LARGE SCALE GENOMIC DNA]</scope>
    <source>
        <strain evidence="2 3">NRRL 62042</strain>
    </source>
</reference>
<feature type="compositionally biased region" description="Basic and acidic residues" evidence="1">
    <location>
        <begin position="8"/>
        <end position="23"/>
    </location>
</feature>
<dbReference type="Proteomes" id="UP001341245">
    <property type="component" value="Unassembled WGS sequence"/>
</dbReference>
<protein>
    <recommendedName>
        <fullName evidence="4">Kinase-like protein</fullName>
    </recommendedName>
</protein>